<dbReference type="Proteomes" id="UP000754644">
    <property type="component" value="Unassembled WGS sequence"/>
</dbReference>
<dbReference type="GO" id="GO:0016020">
    <property type="term" value="C:membrane"/>
    <property type="evidence" value="ECO:0007669"/>
    <property type="project" value="TreeGrafter"/>
</dbReference>
<comment type="similarity">
    <text evidence="1 3">Belongs to the short-chain dehydrogenases/reductases (SDR) family.</text>
</comment>
<dbReference type="PRINTS" id="PR00080">
    <property type="entry name" value="SDRFAMILY"/>
</dbReference>
<dbReference type="InterPro" id="IPR036291">
    <property type="entry name" value="NAD(P)-bd_dom_sf"/>
</dbReference>
<dbReference type="PANTHER" id="PTHR44196">
    <property type="entry name" value="DEHYDROGENASE/REDUCTASE SDR FAMILY MEMBER 7B"/>
    <property type="match status" value="1"/>
</dbReference>
<keyword evidence="2" id="KW-0560">Oxidoreductase</keyword>
<dbReference type="SUPFAM" id="SSF51735">
    <property type="entry name" value="NAD(P)-binding Rossmann-fold domains"/>
    <property type="match status" value="1"/>
</dbReference>
<gene>
    <name evidence="4" type="ORF">HQ497_08895</name>
</gene>
<proteinExistence type="inferred from homology"/>
<dbReference type="PRINTS" id="PR00081">
    <property type="entry name" value="GDHRDH"/>
</dbReference>
<organism evidence="4 5">
    <name type="scientific">SAR86 cluster bacterium</name>
    <dbReference type="NCBI Taxonomy" id="2030880"/>
    <lineage>
        <taxon>Bacteria</taxon>
        <taxon>Pseudomonadati</taxon>
        <taxon>Pseudomonadota</taxon>
        <taxon>Gammaproteobacteria</taxon>
        <taxon>SAR86 cluster</taxon>
    </lineage>
</organism>
<protein>
    <submittedName>
        <fullName evidence="4">SDR family NAD(P)-dependent oxidoreductase</fullName>
    </submittedName>
</protein>
<evidence type="ECO:0000313" key="5">
    <source>
        <dbReference type="Proteomes" id="UP000754644"/>
    </source>
</evidence>
<evidence type="ECO:0000256" key="3">
    <source>
        <dbReference type="RuleBase" id="RU000363"/>
    </source>
</evidence>
<evidence type="ECO:0000256" key="2">
    <source>
        <dbReference type="ARBA" id="ARBA00023002"/>
    </source>
</evidence>
<sequence>MTQATVNTKGLLAGRVAIITGASRGIGEAIAIRYAMEGAKVVVSARTVEEGEHVLPGSINSVVRRIQAAGGEAHAIRCDLSLAEHRQNLIAETQAVFGPVDILVNNAAVTYFTPVEKFHKKHFDLMLEVQVYAPLHLAQLILPSMRSRKSGWILNISSHAALHPDKTLVGRGSTVYGMCKAALERFTTGLASEVYGDNIGVNVISPGLVATPGVLHHKLVTDETPEDRITPVEHMAEACLRLVHGDPHEMTGKITYAADMMTDYALQPAELVG</sequence>
<evidence type="ECO:0000313" key="4">
    <source>
        <dbReference type="EMBL" id="NQV65470.1"/>
    </source>
</evidence>
<dbReference type="Pfam" id="PF00106">
    <property type="entry name" value="adh_short"/>
    <property type="match status" value="1"/>
</dbReference>
<reference evidence="4" key="1">
    <citation type="submission" date="2020-05" db="EMBL/GenBank/DDBJ databases">
        <title>Sulfur intermediates as new biogeochemical hubs in an aquatic model microbial ecosystem.</title>
        <authorList>
            <person name="Vigneron A."/>
        </authorList>
    </citation>
    <scope>NUCLEOTIDE SEQUENCE</scope>
    <source>
        <strain evidence="4">Bin.250</strain>
    </source>
</reference>
<dbReference type="GO" id="GO:0016491">
    <property type="term" value="F:oxidoreductase activity"/>
    <property type="evidence" value="ECO:0007669"/>
    <property type="project" value="UniProtKB-KW"/>
</dbReference>
<dbReference type="PANTHER" id="PTHR44196:SF1">
    <property type="entry name" value="DEHYDROGENASE_REDUCTASE SDR FAMILY MEMBER 7B"/>
    <property type="match status" value="1"/>
</dbReference>
<dbReference type="InterPro" id="IPR002347">
    <property type="entry name" value="SDR_fam"/>
</dbReference>
<comment type="caution">
    <text evidence="4">The sequence shown here is derived from an EMBL/GenBank/DDBJ whole genome shotgun (WGS) entry which is preliminary data.</text>
</comment>
<dbReference type="EMBL" id="JABMOJ010000331">
    <property type="protein sequence ID" value="NQV65470.1"/>
    <property type="molecule type" value="Genomic_DNA"/>
</dbReference>
<dbReference type="AlphaFoldDB" id="A0A972W008"/>
<dbReference type="Gene3D" id="3.40.50.720">
    <property type="entry name" value="NAD(P)-binding Rossmann-like Domain"/>
    <property type="match status" value="1"/>
</dbReference>
<accession>A0A972W008</accession>
<evidence type="ECO:0000256" key="1">
    <source>
        <dbReference type="ARBA" id="ARBA00006484"/>
    </source>
</evidence>
<name>A0A972W008_9GAMM</name>